<sequence length="1190" mass="137131">MDLKSIFDIKKRLPIKFSYRGKEALQKICYKKLSNFFEKNVVLWKRSSRQYAFSYYAHFFFEFVPFSNDTLINYQSTNPKTWEEASLLHFFFLDPTTIAEYRSEYRNEVSEWFATLSKTEGAEWLIVFDSLKAREKKCRGALIERIKSDFARFTNRIVEISDPSNIVPLQNSVQSHLLNSLEDYITHEENNLSKRNDQYSDPNFDFITFCRKQMSLSRLYQSLEMFDQTLALFDELDATLSLIALHHSSEGPIPKWLASSKCSTSMSSGCPLFVAMLKCDAPWDNITIVELRYIILAHQIMNTMHIYEERLRQLSVSSADSSRNLKTEFAVMLLRYSLRCLNAIFESMVVFKIILDCDEMQCWIVSFCLETMQLTSLLTEITHVEQAANFTCSLKLASCQAMSKLNERWNLINWKKIAKWFEDGIAQCGMEAIKTNAADEIRQKFYLYMKLTSLFILFVCKQLLSDKQQFTHYMQKYHESSIVLLNHFGWRREARAVGWELAKFLLSSDRAEGALPYLLNFISDLIADGSPVILLRDTLLFTVNHLEKFPGIHFKELVDFYLILMKLAKTETERVKYCNKLLELSEKPNITKIRLDSNCKQRKAFSFGCNSSFPFLTATPNEIVKVDAKVISYLPKSIKNFKLHCYMKLFVQDGAQKRTAGRQPHFECTHSEVDGISRFACIWKGDIEVRKDSLLGFSMNSIEESGDCLIFQSSATDELKSGENVLTLTAKASENTGLYVFDYFELEIGRSLILRCDWLNMPEIEKDLAQLPICFVHRKPISVKLKPPPNGTLIAGVAQHIEFEIFYGTGRSINDENSVLQLTCPTGSDLEFWDISGSKWSEICNYSLNHLPSEISETITIHLCKTLRNLSNSEENMKNQLPTYTAQILVKWMGKKWSFTIDFVSFVNIDNNTSLLEERVLFELVLSRSIDEWLIIPQEAMLSKISDELPEMPAKLLNPRLTDIKPGSRYRFVWILPSSKGKVDVIEHYKLRFIYRVKSLNRYTDEEELIYDREYSLFDEFFVQCKTPNYELCAQVLSSHPGAVLCRVEDACDMIVSLRSLTNRVETVVVGVDADPCFWTISEKYKLLHVKESGLGQISFTVFPKMIGFLPYPLISVYGYQHKRSNSDTSQSSNESSDSFGPRLSSFVRTNGKQVHVLGAFATSIDSKSAISIKTSRLKEAKSRITKLFD</sequence>
<dbReference type="GO" id="GO:0005829">
    <property type="term" value="C:cytosol"/>
    <property type="evidence" value="ECO:0007669"/>
    <property type="project" value="GOC"/>
</dbReference>
<feature type="domain" description="TRAPPC10/Trs130 N-terminal" evidence="1">
    <location>
        <begin position="17"/>
        <end position="300"/>
    </location>
</feature>
<evidence type="ECO:0000313" key="2">
    <source>
        <dbReference type="EnsemblMetazoa" id="OVOC11761.1"/>
    </source>
</evidence>
<dbReference type="GO" id="GO:0034498">
    <property type="term" value="P:early endosome to Golgi transport"/>
    <property type="evidence" value="ECO:0007669"/>
    <property type="project" value="TreeGrafter"/>
</dbReference>
<dbReference type="AlphaFoldDB" id="A0A8R1XTN4"/>
<keyword evidence="3" id="KW-1185">Reference proteome</keyword>
<accession>A0A8R1XTN4</accession>
<dbReference type="Pfam" id="PF23036">
    <property type="entry name" value="TRAPPC10_1st"/>
    <property type="match status" value="1"/>
</dbReference>
<dbReference type="InterPro" id="IPR045126">
    <property type="entry name" value="TRAPPC10/Trs130"/>
</dbReference>
<dbReference type="GO" id="GO:0006891">
    <property type="term" value="P:intra-Golgi vesicle-mediated transport"/>
    <property type="evidence" value="ECO:0007669"/>
    <property type="project" value="TreeGrafter"/>
</dbReference>
<name>A0A8R1XTN4_ONCVO</name>
<dbReference type="PANTHER" id="PTHR13251">
    <property type="entry name" value="EPILEPSY HOLOPROSENCEPHALY CANDIDATE 1/TMEM1"/>
    <property type="match status" value="1"/>
</dbReference>
<dbReference type="Proteomes" id="UP000024404">
    <property type="component" value="Unassembled WGS sequence"/>
</dbReference>
<evidence type="ECO:0000313" key="3">
    <source>
        <dbReference type="Proteomes" id="UP000024404"/>
    </source>
</evidence>
<evidence type="ECO:0000259" key="1">
    <source>
        <dbReference type="Pfam" id="PF23036"/>
    </source>
</evidence>
<dbReference type="OMA" id="TKVHENP"/>
<organism evidence="2 3">
    <name type="scientific">Onchocerca volvulus</name>
    <dbReference type="NCBI Taxonomy" id="6282"/>
    <lineage>
        <taxon>Eukaryota</taxon>
        <taxon>Metazoa</taxon>
        <taxon>Ecdysozoa</taxon>
        <taxon>Nematoda</taxon>
        <taxon>Chromadorea</taxon>
        <taxon>Rhabditida</taxon>
        <taxon>Spirurina</taxon>
        <taxon>Spiruromorpha</taxon>
        <taxon>Filarioidea</taxon>
        <taxon>Onchocercidae</taxon>
        <taxon>Onchocerca</taxon>
    </lineage>
</organism>
<dbReference type="InterPro" id="IPR056913">
    <property type="entry name" value="TRAPPC10/Trs130_N"/>
</dbReference>
<dbReference type="PANTHER" id="PTHR13251:SF3">
    <property type="entry name" value="TRAFFICKING PROTEIN PARTICLE COMPLEX SUBUNIT 10"/>
    <property type="match status" value="1"/>
</dbReference>
<dbReference type="EnsemblMetazoa" id="OVOC11761.1">
    <property type="protein sequence ID" value="OVOC11761.1"/>
    <property type="gene ID" value="WBGene00248570"/>
</dbReference>
<reference evidence="3" key="1">
    <citation type="submission" date="2013-10" db="EMBL/GenBank/DDBJ databases">
        <title>Genome sequencing of Onchocerca volvulus.</title>
        <authorList>
            <person name="Cotton J."/>
            <person name="Tsai J."/>
            <person name="Stanley E."/>
            <person name="Tracey A."/>
            <person name="Holroyd N."/>
            <person name="Lustigman S."/>
            <person name="Berriman M."/>
        </authorList>
    </citation>
    <scope>NUCLEOTIDE SEQUENCE</scope>
</reference>
<dbReference type="GO" id="GO:1990071">
    <property type="term" value="C:TRAPPII protein complex"/>
    <property type="evidence" value="ECO:0007669"/>
    <property type="project" value="InterPro"/>
</dbReference>
<proteinExistence type="predicted"/>
<dbReference type="EMBL" id="CMVM020000012">
    <property type="status" value="NOT_ANNOTATED_CDS"/>
    <property type="molecule type" value="Genomic_DNA"/>
</dbReference>
<reference evidence="2" key="2">
    <citation type="submission" date="2022-06" db="UniProtKB">
        <authorList>
            <consortium name="EnsemblMetazoa"/>
        </authorList>
    </citation>
    <scope>IDENTIFICATION</scope>
</reference>
<protein>
    <recommendedName>
        <fullName evidence="1">TRAPPC10/Trs130 N-terminal domain-containing protein</fullName>
    </recommendedName>
</protein>